<protein>
    <recommendedName>
        <fullName evidence="6">DNA-directed RNA polymerase subunit</fullName>
    </recommendedName>
</protein>
<dbReference type="InterPro" id="IPR036898">
    <property type="entry name" value="RNA_pol_Rpb7-like_N_sf"/>
</dbReference>
<dbReference type="OrthoDB" id="10256606at2759"/>
<keyword evidence="3 6" id="KW-0240">DNA-directed RNA polymerase</keyword>
<name>A0A6A6UTQ1_9PEZI</name>
<dbReference type="FunFam" id="3.30.1490.120:FF:000001">
    <property type="entry name" value="DNA-directed RNA polymerase II subunit RPB7"/>
    <property type="match status" value="1"/>
</dbReference>
<dbReference type="PANTHER" id="PTHR12709:SF1">
    <property type="entry name" value="DNA-DIRECTED RNA POLYMERASE III SUBUNIT RPC8"/>
    <property type="match status" value="1"/>
</dbReference>
<dbReference type="Proteomes" id="UP000799302">
    <property type="component" value="Unassembled WGS sequence"/>
</dbReference>
<evidence type="ECO:0000256" key="2">
    <source>
        <dbReference type="ARBA" id="ARBA00009307"/>
    </source>
</evidence>
<evidence type="ECO:0000256" key="4">
    <source>
        <dbReference type="ARBA" id="ARBA00023163"/>
    </source>
</evidence>
<feature type="domain" description="RNA polymerase Rpb7-like N-terminal" evidence="7">
    <location>
        <begin position="8"/>
        <end position="64"/>
    </location>
</feature>
<organism evidence="9 10">
    <name type="scientific">Microthyrium microscopicum</name>
    <dbReference type="NCBI Taxonomy" id="703497"/>
    <lineage>
        <taxon>Eukaryota</taxon>
        <taxon>Fungi</taxon>
        <taxon>Dikarya</taxon>
        <taxon>Ascomycota</taxon>
        <taxon>Pezizomycotina</taxon>
        <taxon>Dothideomycetes</taxon>
        <taxon>Dothideomycetes incertae sedis</taxon>
        <taxon>Microthyriales</taxon>
        <taxon>Microthyriaceae</taxon>
        <taxon>Microthyrium</taxon>
    </lineage>
</organism>
<dbReference type="GO" id="GO:0005666">
    <property type="term" value="C:RNA polymerase III complex"/>
    <property type="evidence" value="ECO:0007669"/>
    <property type="project" value="UniProtKB-ARBA"/>
</dbReference>
<dbReference type="Gene3D" id="2.40.50.140">
    <property type="entry name" value="Nucleic acid-binding proteins"/>
    <property type="match status" value="1"/>
</dbReference>
<dbReference type="InterPro" id="IPR045113">
    <property type="entry name" value="Rpb7-like"/>
</dbReference>
<evidence type="ECO:0000256" key="1">
    <source>
        <dbReference type="ARBA" id="ARBA00004123"/>
    </source>
</evidence>
<sequence>MFVLATISDVVRIAPHDLEKPPIWAIMDNIHTKYANKVLQKVGLCIRFWDLLKASDGLISPGDGMVNVNVVFRLIVFRPFKGEVIQGTIREATKDGIRVSVDLFDDIWVPEGRLMEGSRFSAADGVWVWEFDNTPYFYELNEQVRLRVEGEVWHDLTPEKETPPHLANSDVVVQKKVPYTIVGSMADNLLGCMFWWDEEEVTVNGNGVQTDAMQIDDTTAGATEG</sequence>
<dbReference type="AlphaFoldDB" id="A0A6A6UTQ1"/>
<dbReference type="FunFam" id="2.40.50.140:FF:000221">
    <property type="entry name" value="DNA-directed RNA polymerase III subunit"/>
    <property type="match status" value="1"/>
</dbReference>
<evidence type="ECO:0000256" key="3">
    <source>
        <dbReference type="ARBA" id="ARBA00022478"/>
    </source>
</evidence>
<dbReference type="InterPro" id="IPR005576">
    <property type="entry name" value="Rpb7-like_N"/>
</dbReference>
<evidence type="ECO:0000313" key="9">
    <source>
        <dbReference type="EMBL" id="KAF2675512.1"/>
    </source>
</evidence>
<evidence type="ECO:0000259" key="7">
    <source>
        <dbReference type="Pfam" id="PF03876"/>
    </source>
</evidence>
<proteinExistence type="inferred from homology"/>
<reference evidence="9" key="1">
    <citation type="journal article" date="2020" name="Stud. Mycol.">
        <title>101 Dothideomycetes genomes: a test case for predicting lifestyles and emergence of pathogens.</title>
        <authorList>
            <person name="Haridas S."/>
            <person name="Albert R."/>
            <person name="Binder M."/>
            <person name="Bloem J."/>
            <person name="Labutti K."/>
            <person name="Salamov A."/>
            <person name="Andreopoulos B."/>
            <person name="Baker S."/>
            <person name="Barry K."/>
            <person name="Bills G."/>
            <person name="Bluhm B."/>
            <person name="Cannon C."/>
            <person name="Castanera R."/>
            <person name="Culley D."/>
            <person name="Daum C."/>
            <person name="Ezra D."/>
            <person name="Gonzalez J."/>
            <person name="Henrissat B."/>
            <person name="Kuo A."/>
            <person name="Liang C."/>
            <person name="Lipzen A."/>
            <person name="Lutzoni F."/>
            <person name="Magnuson J."/>
            <person name="Mondo S."/>
            <person name="Nolan M."/>
            <person name="Ohm R."/>
            <person name="Pangilinan J."/>
            <person name="Park H.-J."/>
            <person name="Ramirez L."/>
            <person name="Alfaro M."/>
            <person name="Sun H."/>
            <person name="Tritt A."/>
            <person name="Yoshinaga Y."/>
            <person name="Zwiers L.-H."/>
            <person name="Turgeon B."/>
            <person name="Goodwin S."/>
            <person name="Spatafora J."/>
            <person name="Crous P."/>
            <person name="Grigoriev I."/>
        </authorList>
    </citation>
    <scope>NUCLEOTIDE SEQUENCE</scope>
    <source>
        <strain evidence="9">CBS 115976</strain>
    </source>
</reference>
<dbReference type="Pfam" id="PF08292">
    <property type="entry name" value="RNA_pol_Rbc25"/>
    <property type="match status" value="1"/>
</dbReference>
<dbReference type="InterPro" id="IPR012340">
    <property type="entry name" value="NA-bd_OB-fold"/>
</dbReference>
<dbReference type="Pfam" id="PF03876">
    <property type="entry name" value="SHS2_Rpb7-N"/>
    <property type="match status" value="1"/>
</dbReference>
<evidence type="ECO:0000256" key="5">
    <source>
        <dbReference type="ARBA" id="ARBA00023242"/>
    </source>
</evidence>
<evidence type="ECO:0000256" key="6">
    <source>
        <dbReference type="RuleBase" id="RU369086"/>
    </source>
</evidence>
<dbReference type="CDD" id="cd04330">
    <property type="entry name" value="RNAP_III_Rpc25_N"/>
    <property type="match status" value="1"/>
</dbReference>
<comment type="subcellular location">
    <subcellularLocation>
        <location evidence="1 6">Nucleus</location>
    </subcellularLocation>
</comment>
<dbReference type="SUPFAM" id="SSF50249">
    <property type="entry name" value="Nucleic acid-binding proteins"/>
    <property type="match status" value="1"/>
</dbReference>
<dbReference type="GO" id="GO:0006384">
    <property type="term" value="P:transcription initiation at RNA polymerase III promoter"/>
    <property type="evidence" value="ECO:0007669"/>
    <property type="project" value="TreeGrafter"/>
</dbReference>
<gene>
    <name evidence="9" type="ORF">BT63DRAFT_420709</name>
</gene>
<evidence type="ECO:0000313" key="10">
    <source>
        <dbReference type="Proteomes" id="UP000799302"/>
    </source>
</evidence>
<keyword evidence="4 6" id="KW-0804">Transcription</keyword>
<comment type="function">
    <text evidence="6">DNA-dependent RNA polymerase which catalyzes the transcription of DNA into RNA using the four ribonucleoside triphosphates as substrates.</text>
</comment>
<feature type="domain" description="RNA polymerase III subunit Rpc25" evidence="8">
    <location>
        <begin position="83"/>
        <end position="196"/>
    </location>
</feature>
<dbReference type="InterPro" id="IPR013238">
    <property type="entry name" value="RNA_pol_III_Rbc25"/>
</dbReference>
<dbReference type="SUPFAM" id="SSF88798">
    <property type="entry name" value="N-terminal, heterodimerisation domain of RBP7 (RpoE)"/>
    <property type="match status" value="1"/>
</dbReference>
<dbReference type="EMBL" id="MU004230">
    <property type="protein sequence ID" value="KAF2675512.1"/>
    <property type="molecule type" value="Genomic_DNA"/>
</dbReference>
<keyword evidence="5 6" id="KW-0539">Nucleus</keyword>
<dbReference type="PANTHER" id="PTHR12709">
    <property type="entry name" value="DNA-DIRECTED RNA POLYMERASE II, III"/>
    <property type="match status" value="1"/>
</dbReference>
<accession>A0A6A6UTQ1</accession>
<evidence type="ECO:0000259" key="8">
    <source>
        <dbReference type="Pfam" id="PF08292"/>
    </source>
</evidence>
<keyword evidence="10" id="KW-1185">Reference proteome</keyword>
<comment type="similarity">
    <text evidence="2">Belongs to the eukaryotic RPB7/RPC8 RNA polymerase subunit family.</text>
</comment>
<dbReference type="Gene3D" id="3.30.1490.120">
    <property type="entry name" value="RNA polymerase Rpb7-like, N-terminal domain"/>
    <property type="match status" value="1"/>
</dbReference>